<keyword evidence="2" id="KW-0812">Transmembrane</keyword>
<feature type="transmembrane region" description="Helical" evidence="2">
    <location>
        <begin position="60"/>
        <end position="89"/>
    </location>
</feature>
<keyword evidence="4" id="KW-1185">Reference proteome</keyword>
<comment type="caution">
    <text evidence="3">The sequence shown here is derived from an EMBL/GenBank/DDBJ whole genome shotgun (WGS) entry which is preliminary data.</text>
</comment>
<evidence type="ECO:0000256" key="1">
    <source>
        <dbReference type="SAM" id="MobiDB-lite"/>
    </source>
</evidence>
<feature type="compositionally biased region" description="Low complexity" evidence="1">
    <location>
        <begin position="269"/>
        <end position="279"/>
    </location>
</feature>
<keyword evidence="2" id="KW-1133">Transmembrane helix</keyword>
<dbReference type="Proteomes" id="UP000777935">
    <property type="component" value="Unassembled WGS sequence"/>
</dbReference>
<protein>
    <submittedName>
        <fullName evidence="3">Uncharacterized protein</fullName>
    </submittedName>
</protein>
<reference evidence="3 4" key="1">
    <citation type="submission" date="2020-06" db="EMBL/GenBank/DDBJ databases">
        <title>Sulfitobacter algicola sp. nov., isolated from green algae.</title>
        <authorList>
            <person name="Wang C."/>
        </authorList>
    </citation>
    <scope>NUCLEOTIDE SEQUENCE [LARGE SCALE GENOMIC DNA]</scope>
    <source>
        <strain evidence="3 4">1151</strain>
    </source>
</reference>
<dbReference type="RefSeq" id="WP_174135014.1">
    <property type="nucleotide sequence ID" value="NZ_JABUFE010000001.1"/>
</dbReference>
<accession>A0ABX2ILK0</accession>
<organism evidence="3 4">
    <name type="scientific">Parasulfitobacter algicola</name>
    <dbReference type="NCBI Taxonomy" id="2614809"/>
    <lineage>
        <taxon>Bacteria</taxon>
        <taxon>Pseudomonadati</taxon>
        <taxon>Pseudomonadota</taxon>
        <taxon>Alphaproteobacteria</taxon>
        <taxon>Rhodobacterales</taxon>
        <taxon>Roseobacteraceae</taxon>
        <taxon>Parasulfitobacter</taxon>
    </lineage>
</organism>
<dbReference type="EMBL" id="JABUFE010000001">
    <property type="protein sequence ID" value="NSX53742.1"/>
    <property type="molecule type" value="Genomic_DNA"/>
</dbReference>
<evidence type="ECO:0000256" key="2">
    <source>
        <dbReference type="SAM" id="Phobius"/>
    </source>
</evidence>
<sequence>MVNETADQKLDALIGSINEIRNDWLIRPIDTYNVAIDNAHTFYQDTLARQRNVDQIQAEFVIMTLMVGSVALIGAFAPMSYVLGAAGTMKYMKNMVRMKRFVGSKVYSTAEKFGKNRVAKYIWVGMSAESVSLLKTKGRIGIASQTVGGNSADMQIDTIEDIKLSVRQSVIRTFDKIKQDLGDIRNCDASEAEKMQFYNDAMKSPFIAKKASEVNAAMMANKSKLQDRMKLAFLLHYVMSCDYLKTTTSTVMDTGTYIHVDSDVKKTPIHISPSSPSYPQNKSSGLNSTKVKYRDTGNIVAKDINTLYQQLADDVGYKKEKLMDDDDMFGSTTNKVVLKKAEAALEKLAALDSVEKMLPKVIGF</sequence>
<keyword evidence="2" id="KW-0472">Membrane</keyword>
<proteinExistence type="predicted"/>
<evidence type="ECO:0000313" key="3">
    <source>
        <dbReference type="EMBL" id="NSX53742.1"/>
    </source>
</evidence>
<gene>
    <name evidence="3" type="ORF">HRQ87_02910</name>
</gene>
<name>A0ABX2ILK0_9RHOB</name>
<feature type="region of interest" description="Disordered" evidence="1">
    <location>
        <begin position="269"/>
        <end position="288"/>
    </location>
</feature>
<evidence type="ECO:0000313" key="4">
    <source>
        <dbReference type="Proteomes" id="UP000777935"/>
    </source>
</evidence>